<dbReference type="InParanoid" id="A0A1X7SP82"/>
<name>A0A1X7SP82_AMPQE</name>
<sequence>MRDVSLTYPLAKSLENSSIVSRVKQIEKMIQLKVTVYTRDRSQFHDLSLPDISLEAQVQRLQARLNFGFVSDLFGFVKPLQIDSDQFFSAYRATTDTAQKTATVIKETKTPSSAKPPLKLIMSISLLAPHIIIPYTAQNTSGSLHVVLGDFSVSN</sequence>
<dbReference type="AlphaFoldDB" id="A0A1X7SP82"/>
<dbReference type="EnsemblMetazoa" id="Aqu2.1.03915_001">
    <property type="protein sequence ID" value="Aqu2.1.03915_001"/>
    <property type="gene ID" value="Aqu2.1.03915"/>
</dbReference>
<evidence type="ECO:0000313" key="1">
    <source>
        <dbReference type="EnsemblMetazoa" id="Aqu2.1.03915_001"/>
    </source>
</evidence>
<reference evidence="1" key="1">
    <citation type="submission" date="2017-05" db="UniProtKB">
        <authorList>
            <consortium name="EnsemblMetazoa"/>
        </authorList>
    </citation>
    <scope>IDENTIFICATION</scope>
</reference>
<accession>A0A1X7SP82</accession>
<organism evidence="1">
    <name type="scientific">Amphimedon queenslandica</name>
    <name type="common">Sponge</name>
    <dbReference type="NCBI Taxonomy" id="400682"/>
    <lineage>
        <taxon>Eukaryota</taxon>
        <taxon>Metazoa</taxon>
        <taxon>Porifera</taxon>
        <taxon>Demospongiae</taxon>
        <taxon>Heteroscleromorpha</taxon>
        <taxon>Haplosclerida</taxon>
        <taxon>Niphatidae</taxon>
        <taxon>Amphimedon</taxon>
    </lineage>
</organism>
<protein>
    <submittedName>
        <fullName evidence="1">Uncharacterized protein</fullName>
    </submittedName>
</protein>
<proteinExistence type="predicted"/>